<dbReference type="PANTHER" id="PTHR43719:SF27">
    <property type="entry name" value="AEROBIC RESPIRATION CONTROL SENSOR PROTEIN ARCB"/>
    <property type="match status" value="1"/>
</dbReference>
<dbReference type="InterPro" id="IPR036097">
    <property type="entry name" value="HisK_dim/P_sf"/>
</dbReference>
<evidence type="ECO:0000256" key="8">
    <source>
        <dbReference type="SAM" id="Phobius"/>
    </source>
</evidence>
<keyword evidence="4" id="KW-0808">Transferase</keyword>
<dbReference type="Pfam" id="PF00512">
    <property type="entry name" value="HisKA"/>
    <property type="match status" value="1"/>
</dbReference>
<keyword evidence="2 5" id="KW-0597">Phosphoprotein</keyword>
<keyword evidence="4 8" id="KW-0472">Membrane</keyword>
<evidence type="ECO:0000256" key="4">
    <source>
        <dbReference type="PIRNR" id="PIRNR003182"/>
    </source>
</evidence>
<dbReference type="InterPro" id="IPR050956">
    <property type="entry name" value="2C_system_His_kinase"/>
</dbReference>
<feature type="modified residue" description="Phosphohistidine" evidence="5 6">
    <location>
        <position position="534"/>
    </location>
</feature>
<dbReference type="InterPro" id="IPR027460">
    <property type="entry name" value="ArcB_TM_sf"/>
</dbReference>
<dbReference type="InterPro" id="IPR004358">
    <property type="entry name" value="Sig_transdc_His_kin-like_C"/>
</dbReference>
<dbReference type="PROSITE" id="PS50110">
    <property type="entry name" value="RESPONSE_REGULATORY"/>
    <property type="match status" value="1"/>
</dbReference>
<dbReference type="Pfam" id="PF01627">
    <property type="entry name" value="Hpt"/>
    <property type="match status" value="1"/>
</dbReference>
<keyword evidence="13" id="KW-1185">Reference proteome</keyword>
<dbReference type="PRINTS" id="PR00344">
    <property type="entry name" value="BCTRLSENSOR"/>
</dbReference>
<dbReference type="PANTHER" id="PTHR43719">
    <property type="entry name" value="TWO-COMPONENT HISTIDINE KINASE"/>
    <property type="match status" value="1"/>
</dbReference>
<organism evidence="12 13">
    <name type="scientific">Lonepinella koalarum</name>
    <dbReference type="NCBI Taxonomy" id="53417"/>
    <lineage>
        <taxon>Bacteria</taxon>
        <taxon>Pseudomonadati</taxon>
        <taxon>Pseudomonadota</taxon>
        <taxon>Gammaproteobacteria</taxon>
        <taxon>Pasteurellales</taxon>
        <taxon>Pasteurellaceae</taxon>
        <taxon>Lonepinella</taxon>
    </lineage>
</organism>
<feature type="transmembrane region" description="Helical" evidence="8">
    <location>
        <begin position="53"/>
        <end position="76"/>
    </location>
</feature>
<evidence type="ECO:0000256" key="5">
    <source>
        <dbReference type="PIRSR" id="PIRSR003182-50"/>
    </source>
</evidence>
<dbReference type="CDD" id="cd17546">
    <property type="entry name" value="REC_hyHK_CKI1_RcsC-like"/>
    <property type="match status" value="1"/>
</dbReference>
<dbReference type="SMART" id="SM00448">
    <property type="entry name" value="REC"/>
    <property type="match status" value="1"/>
</dbReference>
<feature type="domain" description="HPt" evidence="11">
    <location>
        <begin position="493"/>
        <end position="588"/>
    </location>
</feature>
<dbReference type="EMBL" id="SMGJ01000011">
    <property type="protein sequence ID" value="TCK64951.1"/>
    <property type="molecule type" value="Genomic_DNA"/>
</dbReference>
<feature type="domain" description="Histidine kinase" evidence="9">
    <location>
        <begin position="99"/>
        <end position="315"/>
    </location>
</feature>
<evidence type="ECO:0000256" key="7">
    <source>
        <dbReference type="PROSITE-ProRule" id="PRU00169"/>
    </source>
</evidence>
<dbReference type="Gene3D" id="3.30.565.10">
    <property type="entry name" value="Histidine kinase-like ATPase, C-terminal domain"/>
    <property type="match status" value="1"/>
</dbReference>
<dbReference type="GO" id="GO:0005524">
    <property type="term" value="F:ATP binding"/>
    <property type="evidence" value="ECO:0007669"/>
    <property type="project" value="UniProtKB-UniRule"/>
</dbReference>
<dbReference type="AlphaFoldDB" id="A0A4V2PT29"/>
<dbReference type="InterPro" id="IPR003594">
    <property type="entry name" value="HATPase_dom"/>
</dbReference>
<feature type="modified residue" description="4-aspartylphosphate" evidence="5 7">
    <location>
        <position position="381"/>
    </location>
</feature>
<keyword evidence="3 4" id="KW-0902">Two-component regulatory system</keyword>
<dbReference type="InterPro" id="IPR001789">
    <property type="entry name" value="Sig_transdc_resp-reg_receiver"/>
</dbReference>
<dbReference type="InterPro" id="IPR014409">
    <property type="entry name" value="Sig_transdc_His_kin_hyb_ArcB"/>
</dbReference>
<dbReference type="InterPro" id="IPR036890">
    <property type="entry name" value="HATPase_C_sf"/>
</dbReference>
<dbReference type="Pfam" id="PF02518">
    <property type="entry name" value="HATPase_c"/>
    <property type="match status" value="1"/>
</dbReference>
<keyword evidence="4" id="KW-0067">ATP-binding</keyword>
<dbReference type="SUPFAM" id="SSF55874">
    <property type="entry name" value="ATPase domain of HSP90 chaperone/DNA topoisomerase II/histidine kinase"/>
    <property type="match status" value="1"/>
</dbReference>
<accession>A0A4V2PT29</accession>
<dbReference type="InterPro" id="IPR036641">
    <property type="entry name" value="HPT_dom_sf"/>
</dbReference>
<dbReference type="Pfam" id="PF00072">
    <property type="entry name" value="Response_reg"/>
    <property type="match status" value="1"/>
</dbReference>
<dbReference type="Gene3D" id="3.40.50.2300">
    <property type="match status" value="1"/>
</dbReference>
<dbReference type="PIRSF" id="PIRSF003182">
    <property type="entry name" value="ArcB"/>
    <property type="match status" value="1"/>
</dbReference>
<dbReference type="SUPFAM" id="SSF47384">
    <property type="entry name" value="Homodimeric domain of signal transducing histidine kinase"/>
    <property type="match status" value="1"/>
</dbReference>
<keyword evidence="4" id="KW-0997">Cell inner membrane</keyword>
<keyword evidence="8" id="KW-1133">Transmembrane helix</keyword>
<evidence type="ECO:0000313" key="13">
    <source>
        <dbReference type="Proteomes" id="UP000295496"/>
    </source>
</evidence>
<evidence type="ECO:0000313" key="12">
    <source>
        <dbReference type="EMBL" id="TCK64951.1"/>
    </source>
</evidence>
<keyword evidence="8" id="KW-0812">Transmembrane</keyword>
<protein>
    <recommendedName>
        <fullName evidence="4">Aerobic respiration control sensor protein</fullName>
        <ecNumber evidence="4">2.7.13.3</ecNumber>
    </recommendedName>
</protein>
<dbReference type="FunFam" id="3.30.565.10:FF:000010">
    <property type="entry name" value="Sensor histidine kinase RcsC"/>
    <property type="match status" value="1"/>
</dbReference>
<reference evidence="12 13" key="1">
    <citation type="submission" date="2019-03" db="EMBL/GenBank/DDBJ databases">
        <title>Genomic Encyclopedia of Type Strains, Phase IV (KMG-IV): sequencing the most valuable type-strain genomes for metagenomic binning, comparative biology and taxonomic classification.</title>
        <authorList>
            <person name="Goeker M."/>
        </authorList>
    </citation>
    <scope>NUCLEOTIDE SEQUENCE [LARGE SCALE GENOMIC DNA]</scope>
    <source>
        <strain evidence="12 13">DSM 10053</strain>
    </source>
</reference>
<dbReference type="Gene3D" id="1.10.287.970">
    <property type="entry name" value="His Kinase A (phosphoacceptor) domain"/>
    <property type="match status" value="1"/>
</dbReference>
<dbReference type="Pfam" id="PF18415">
    <property type="entry name" value="HKR_ArcB_TM"/>
    <property type="match status" value="1"/>
</dbReference>
<keyword evidence="4" id="KW-1003">Cell membrane</keyword>
<evidence type="ECO:0000256" key="3">
    <source>
        <dbReference type="ARBA" id="ARBA00023012"/>
    </source>
</evidence>
<dbReference type="InterPro" id="IPR040642">
    <property type="entry name" value="HKR_ArcB_TM"/>
</dbReference>
<dbReference type="GO" id="GO:0000155">
    <property type="term" value="F:phosphorelay sensor kinase activity"/>
    <property type="evidence" value="ECO:0007669"/>
    <property type="project" value="UniProtKB-UniRule"/>
</dbReference>
<keyword evidence="4" id="KW-0804">Transcription</keyword>
<feature type="transmembrane region" description="Helical" evidence="8">
    <location>
        <begin position="24"/>
        <end position="47"/>
    </location>
</feature>
<dbReference type="GO" id="GO:0005886">
    <property type="term" value="C:plasma membrane"/>
    <property type="evidence" value="ECO:0007669"/>
    <property type="project" value="UniProtKB-SubCell"/>
</dbReference>
<dbReference type="SMART" id="SM00388">
    <property type="entry name" value="HisKA"/>
    <property type="match status" value="1"/>
</dbReference>
<proteinExistence type="predicted"/>
<dbReference type="PROSITE" id="PS50894">
    <property type="entry name" value="HPT"/>
    <property type="match status" value="1"/>
</dbReference>
<name>A0A4V2PT29_9PAST</name>
<evidence type="ECO:0000259" key="9">
    <source>
        <dbReference type="PROSITE" id="PS50109"/>
    </source>
</evidence>
<dbReference type="InterPro" id="IPR003661">
    <property type="entry name" value="HisK_dim/P_dom"/>
</dbReference>
<feature type="domain" description="Response regulatory" evidence="10">
    <location>
        <begin position="332"/>
        <end position="451"/>
    </location>
</feature>
<evidence type="ECO:0000256" key="2">
    <source>
        <dbReference type="ARBA" id="ARBA00022553"/>
    </source>
</evidence>
<gene>
    <name evidence="12" type="ORF">EV692_2336</name>
</gene>
<sequence length="595" mass="67024">MNVNHFTQKYIDWVVKLGRLKFSILGFLIVAVFALLTHIVLSLLVVGRIDWQSLAYAIIFGLISAPFVIYFFTLLVDRLERSRLALAKSIQDKSTLLATISHELRTPLNGILGLSQMLQDTPLNQQQRNYLNTISISAVSLGHIFNDIIDLEKIDSHNLELCYSETDFYSFLTNIQNIAILLASEKGLQFQMKLNENLPHFLQLDQTRLSQVLWNLLSNAVKFTENGVIMLEVKKLSNNQYSFAISDTGQGIPSQELEKIFTMYYQVADSGKKSAGSGIGLAVSKNIAHLMHGDLTVASKLGKGTTFTLTIQAESIEKQEKPIEKSAVQNLQILLVEDIQLNITVAKTLLEKLGHQVDVAMSGKEAIQAFEHNSYDLLLLDIQLPDMTGFEIARYLRDGYQNDRYDYLPPLIALTANVMQNKAEYQRQGMDDVLRKPLLLNELTACLNTYFGENETVVNHSKMNVNQVIPDDLADYFNPEILAELLEFIGKDLYAENIRLFKQEINGGDLDVAKVYQEYLKGNITKQQLADTAHKLKGAAASLAMQSVQNVANLMQQGELPEWRENIGLWVTEVEQQTKNSLDLIGRWLGEMNVS</sequence>
<comment type="catalytic activity">
    <reaction evidence="1 4">
        <text>ATP + protein L-histidine = ADP + protein N-phospho-L-histidine.</text>
        <dbReference type="EC" id="2.7.13.3"/>
    </reaction>
</comment>
<dbReference type="Proteomes" id="UP000295496">
    <property type="component" value="Unassembled WGS sequence"/>
</dbReference>
<keyword evidence="4" id="KW-0547">Nucleotide-binding</keyword>
<dbReference type="EC" id="2.7.13.3" evidence="4"/>
<evidence type="ECO:0000259" key="10">
    <source>
        <dbReference type="PROSITE" id="PS50110"/>
    </source>
</evidence>
<keyword evidence="4" id="KW-0805">Transcription regulation</keyword>
<dbReference type="Gene3D" id="1.10.287.130">
    <property type="match status" value="1"/>
</dbReference>
<comment type="PTM">
    <text evidence="5">Activation requires a sequential transfer of a phosphate group from a His in the primary transmitter domain, to an Asp in the receiver domain and to a His in the secondary transmitter domain.</text>
</comment>
<keyword evidence="4 12" id="KW-0418">Kinase</keyword>
<dbReference type="CDD" id="cd00082">
    <property type="entry name" value="HisKA"/>
    <property type="match status" value="1"/>
</dbReference>
<dbReference type="PROSITE" id="PS50109">
    <property type="entry name" value="HIS_KIN"/>
    <property type="match status" value="1"/>
</dbReference>
<dbReference type="SUPFAM" id="SSF47226">
    <property type="entry name" value="Histidine-containing phosphotransfer domain, HPT domain"/>
    <property type="match status" value="1"/>
</dbReference>
<feature type="modified residue" description="Phosphohistidine; by autocatalysis" evidence="5">
    <location>
        <position position="102"/>
    </location>
</feature>
<comment type="subcellular location">
    <subcellularLocation>
        <location evidence="4">Cell inner membrane</location>
        <topology evidence="4">Multi-pass membrane protein</topology>
    </subcellularLocation>
</comment>
<dbReference type="Gene3D" id="1.20.120.160">
    <property type="entry name" value="HPT domain"/>
    <property type="match status" value="1"/>
</dbReference>
<evidence type="ECO:0000256" key="1">
    <source>
        <dbReference type="ARBA" id="ARBA00000085"/>
    </source>
</evidence>
<dbReference type="SMART" id="SM00387">
    <property type="entry name" value="HATPase_c"/>
    <property type="match status" value="1"/>
</dbReference>
<dbReference type="InterPro" id="IPR011006">
    <property type="entry name" value="CheY-like_superfamily"/>
</dbReference>
<evidence type="ECO:0000256" key="6">
    <source>
        <dbReference type="PROSITE-ProRule" id="PRU00110"/>
    </source>
</evidence>
<dbReference type="InterPro" id="IPR005467">
    <property type="entry name" value="His_kinase_dom"/>
</dbReference>
<comment type="caution">
    <text evidence="12">The sequence shown here is derived from an EMBL/GenBank/DDBJ whole genome shotgun (WGS) entry which is preliminary data.</text>
</comment>
<dbReference type="RefSeq" id="WP_132302890.1">
    <property type="nucleotide sequence ID" value="NZ_CP170642.1"/>
</dbReference>
<dbReference type="SUPFAM" id="SSF52172">
    <property type="entry name" value="CheY-like"/>
    <property type="match status" value="1"/>
</dbReference>
<dbReference type="InterPro" id="IPR008207">
    <property type="entry name" value="Sig_transdc_His_kin_Hpt_dom"/>
</dbReference>
<evidence type="ECO:0000259" key="11">
    <source>
        <dbReference type="PROSITE" id="PS50894"/>
    </source>
</evidence>